<sequence>MEDQIEKLELHIVRLEQCIRQVQRLKQMGVADEKVDERIDAYLDGILKARKRIEELKKQTQGDAD</sequence>
<dbReference type="EMBL" id="ACCH01000210">
    <property type="protein sequence ID" value="EEF89441.1"/>
    <property type="molecule type" value="Genomic_DNA"/>
</dbReference>
<reference evidence="2 3" key="1">
    <citation type="submission" date="2008-12" db="EMBL/GenBank/DDBJ databases">
        <authorList>
            <person name="Fulton L."/>
            <person name="Clifton S."/>
            <person name="Fulton B."/>
            <person name="Xu J."/>
            <person name="Minx P."/>
            <person name="Pepin K.H."/>
            <person name="Johnson M."/>
            <person name="Bhonagiri V."/>
            <person name="Nash W.E."/>
            <person name="Mardis E.R."/>
            <person name="Wilson R.K."/>
        </authorList>
    </citation>
    <scope>NUCLEOTIDE SEQUENCE [LARGE SCALE GENOMIC DNA]</scope>
    <source>
        <strain evidence="2 3">DSM 14838</strain>
    </source>
</reference>
<comment type="caution">
    <text evidence="2">The sequence shown here is derived from an EMBL/GenBank/DDBJ whole genome shotgun (WGS) entry which is preliminary data.</text>
</comment>
<feature type="coiled-coil region" evidence="1">
    <location>
        <begin position="5"/>
        <end position="59"/>
    </location>
</feature>
<gene>
    <name evidence="2" type="ORF">BACCELL_02935</name>
</gene>
<dbReference type="HOGENOM" id="CLU_2950734_0_0_10"/>
<evidence type="ECO:0000313" key="3">
    <source>
        <dbReference type="Proteomes" id="UP000003711"/>
    </source>
</evidence>
<evidence type="ECO:0000256" key="1">
    <source>
        <dbReference type="SAM" id="Coils"/>
    </source>
</evidence>
<protein>
    <submittedName>
        <fullName evidence="2">Uncharacterized protein</fullName>
    </submittedName>
</protein>
<dbReference type="Proteomes" id="UP000003711">
    <property type="component" value="Unassembled WGS sequence"/>
</dbReference>
<organism evidence="2 3">
    <name type="scientific">Bacteroides cellulosilyticus DSM 14838</name>
    <dbReference type="NCBI Taxonomy" id="537012"/>
    <lineage>
        <taxon>Bacteria</taxon>
        <taxon>Pseudomonadati</taxon>
        <taxon>Bacteroidota</taxon>
        <taxon>Bacteroidia</taxon>
        <taxon>Bacteroidales</taxon>
        <taxon>Bacteroidaceae</taxon>
        <taxon>Bacteroides</taxon>
    </lineage>
</organism>
<dbReference type="AlphaFoldDB" id="E2NF65"/>
<proteinExistence type="predicted"/>
<keyword evidence="1" id="KW-0175">Coiled coil</keyword>
<dbReference type="RefSeq" id="WP_007212293.1">
    <property type="nucleotide sequence ID" value="NZ_EQ973491.1"/>
</dbReference>
<name>E2NF65_9BACE</name>
<accession>E2NF65</accession>
<evidence type="ECO:0000313" key="2">
    <source>
        <dbReference type="EMBL" id="EEF89441.1"/>
    </source>
</evidence>
<reference evidence="2 3" key="2">
    <citation type="submission" date="2009-01" db="EMBL/GenBank/DDBJ databases">
        <title>Draft genome sequence of Bacteroides cellulosilyticus (DSM 14838).</title>
        <authorList>
            <person name="Sudarsanam P."/>
            <person name="Ley R."/>
            <person name="Guruge J."/>
            <person name="Turnbaugh P.J."/>
            <person name="Mahowald M."/>
            <person name="Liep D."/>
            <person name="Gordon J."/>
        </authorList>
    </citation>
    <scope>NUCLEOTIDE SEQUENCE [LARGE SCALE GENOMIC DNA]</scope>
    <source>
        <strain evidence="2 3">DSM 14838</strain>
    </source>
</reference>